<feature type="compositionally biased region" description="Low complexity" evidence="1">
    <location>
        <begin position="259"/>
        <end position="280"/>
    </location>
</feature>
<proteinExistence type="predicted"/>
<feature type="region of interest" description="Disordered" evidence="1">
    <location>
        <begin position="252"/>
        <end position="306"/>
    </location>
</feature>
<comment type="caution">
    <text evidence="3">The sequence shown here is derived from an EMBL/GenBank/DDBJ whole genome shotgun (WGS) entry which is preliminary data.</text>
</comment>
<dbReference type="InterPro" id="IPR013974">
    <property type="entry name" value="SAF"/>
</dbReference>
<dbReference type="CDD" id="cd11614">
    <property type="entry name" value="SAF_CpaB_FlgA_like"/>
    <property type="match status" value="1"/>
</dbReference>
<feature type="compositionally biased region" description="Polar residues" evidence="1">
    <location>
        <begin position="296"/>
        <end position="306"/>
    </location>
</feature>
<accession>A0A9X2J439</accession>
<dbReference type="Proteomes" id="UP001155128">
    <property type="component" value="Unassembled WGS sequence"/>
</dbReference>
<gene>
    <name evidence="3" type="primary">cpaB</name>
    <name evidence="3" type="ORF">NDO55_09050</name>
</gene>
<organism evidence="3 4">
    <name type="scientific">Sphingomicrobium sediminis</name>
    <dbReference type="NCBI Taxonomy" id="2950949"/>
    <lineage>
        <taxon>Bacteria</taxon>
        <taxon>Pseudomonadati</taxon>
        <taxon>Pseudomonadota</taxon>
        <taxon>Alphaproteobacteria</taxon>
        <taxon>Sphingomonadales</taxon>
        <taxon>Sphingomonadaceae</taxon>
        <taxon>Sphingomicrobium</taxon>
    </lineage>
</organism>
<dbReference type="AlphaFoldDB" id="A0A9X2J439"/>
<evidence type="ECO:0000313" key="3">
    <source>
        <dbReference type="EMBL" id="MCM8557966.1"/>
    </source>
</evidence>
<protein>
    <submittedName>
        <fullName evidence="3">Flp pilus assembly protein CpaB</fullName>
    </submittedName>
</protein>
<dbReference type="InterPro" id="IPR031571">
    <property type="entry name" value="RcpC_dom"/>
</dbReference>
<dbReference type="Pfam" id="PF08666">
    <property type="entry name" value="SAF"/>
    <property type="match status" value="1"/>
</dbReference>
<evidence type="ECO:0000259" key="2">
    <source>
        <dbReference type="SMART" id="SM00858"/>
    </source>
</evidence>
<dbReference type="InterPro" id="IPR017592">
    <property type="entry name" value="Pilus_assmbl_Flp-typ_CpaB"/>
</dbReference>
<name>A0A9X2J439_9SPHN</name>
<evidence type="ECO:0000256" key="1">
    <source>
        <dbReference type="SAM" id="MobiDB-lite"/>
    </source>
</evidence>
<feature type="compositionally biased region" description="Basic and acidic residues" evidence="1">
    <location>
        <begin position="284"/>
        <end position="293"/>
    </location>
</feature>
<dbReference type="Pfam" id="PF16976">
    <property type="entry name" value="RcpC"/>
    <property type="match status" value="1"/>
</dbReference>
<dbReference type="SMART" id="SM00858">
    <property type="entry name" value="SAF"/>
    <property type="match status" value="1"/>
</dbReference>
<evidence type="ECO:0000313" key="4">
    <source>
        <dbReference type="Proteomes" id="UP001155128"/>
    </source>
</evidence>
<keyword evidence="4" id="KW-1185">Reference proteome</keyword>
<feature type="domain" description="SAF" evidence="2">
    <location>
        <begin position="42"/>
        <end position="108"/>
    </location>
</feature>
<sequence length="306" mass="32615">MRRQSVIAIAIAVVLGLVAVYLANSYFSAREAQLDAADQGTTQVAVAAVPLAYGTEITPDKVRFADFPNDVLPAGVFTSVEELLPAGQARHALRPIQINQPLLATDLTGEGEGASIAALLPDGMRAATVQVNAVSGVAGFIKPNDTVDVLITRLAIGGSETVTDVLLQNIRVIAMDQDAQGENEQPALSSTATLEVTPVEAQKLALGQQLGTLSLVLRKPGEEENIAFVETVSLDDLRYELSAGYVRAPQLTDDAPRVQPTRTAPARRLTQRATQRRTAPSRPPEPETTKVEITRGLQSETYEVGE</sequence>
<dbReference type="NCBIfam" id="TIGR03177">
    <property type="entry name" value="pilus_cpaB"/>
    <property type="match status" value="1"/>
</dbReference>
<dbReference type="EMBL" id="JAMSHT010000001">
    <property type="protein sequence ID" value="MCM8557966.1"/>
    <property type="molecule type" value="Genomic_DNA"/>
</dbReference>
<dbReference type="RefSeq" id="WP_252114488.1">
    <property type="nucleotide sequence ID" value="NZ_JAMSHT010000001.1"/>
</dbReference>
<reference evidence="3" key="1">
    <citation type="submission" date="2022-06" db="EMBL/GenBank/DDBJ databases">
        <title>Sphingomicrobium sedimins sp. nov., a marine bacterium isolated from tidal flat.</title>
        <authorList>
            <person name="Kim C.-H."/>
            <person name="Yoo Y."/>
            <person name="Kim J.-J."/>
        </authorList>
    </citation>
    <scope>NUCLEOTIDE SEQUENCE</scope>
    <source>
        <strain evidence="3">GRR-S6-50</strain>
    </source>
</reference>